<proteinExistence type="predicted"/>
<organism evidence="1">
    <name type="scientific">Human herpesvirus 2</name>
    <name type="common">HHV-2</name>
    <name type="synonym">Human herpes simplex virus 2</name>
    <dbReference type="NCBI Taxonomy" id="10310"/>
    <lineage>
        <taxon>Viruses</taxon>
        <taxon>Duplodnaviria</taxon>
        <taxon>Heunggongvirae</taxon>
        <taxon>Peploviricota</taxon>
        <taxon>Herviviricetes</taxon>
        <taxon>Herpesvirales</taxon>
        <taxon>Orthoherpesviridae</taxon>
        <taxon>Alphaherpesvirinae</taxon>
        <taxon>Simplexvirus</taxon>
        <taxon>Simplexvirus humanalpha2</taxon>
    </lineage>
</organism>
<dbReference type="EMBL" id="MH790660">
    <property type="protein sequence ID" value="QBH85231.1"/>
    <property type="molecule type" value="Genomic_DNA"/>
</dbReference>
<sequence length="187" mass="19355">MGREGIVRVRRIRYLIIARRAAVGLEIANITLGAVTPGVQTGQLAHGLGGGFKTRLDLPDCVSQAHVPGSARDLQQAAPRARPQAGPAVAHEVAVSHQVAQAVGAAGRVRGGTQDPKELVDALAYVMQIKRPGGSAPHLGLASRAPRCGCAIPGRLGRGLGLRRADRSVVSPHLGENHTRAPVGGAR</sequence>
<reference evidence="1" key="1">
    <citation type="submission" date="2018-08" db="EMBL/GenBank/DDBJ databases">
        <title>HSV2 whole genome sequences from clinical isolates.</title>
        <authorList>
            <person name="Roychoudhury P."/>
            <person name="Greninger A.L."/>
            <person name="Jerome K.R."/>
            <person name="Johnston C."/>
            <person name="Wald A."/>
            <person name="Xie H."/>
        </authorList>
    </citation>
    <scope>NUCLEOTIDE SEQUENCE</scope>
    <source>
        <strain evidence="1">2008-483</strain>
    </source>
</reference>
<evidence type="ECO:0000313" key="1">
    <source>
        <dbReference type="EMBL" id="QBH85231.1"/>
    </source>
</evidence>
<organismHost>
    <name type="scientific">Homo sapiens</name>
    <name type="common">Human</name>
    <dbReference type="NCBI Taxonomy" id="9606"/>
</organismHost>
<protein>
    <submittedName>
        <fullName evidence="1">Uncharacterized protein</fullName>
    </submittedName>
</protein>
<name>A0A481TX34_HHV2</name>
<accession>A0A481TX34</accession>